<dbReference type="GO" id="GO:0016042">
    <property type="term" value="P:lipid catabolic process"/>
    <property type="evidence" value="ECO:0007669"/>
    <property type="project" value="UniProtKB-KW"/>
</dbReference>
<proteinExistence type="predicted"/>
<accession>A0A4E9F2E4</accession>
<dbReference type="SMART" id="SM00239">
    <property type="entry name" value="C2"/>
    <property type="match status" value="1"/>
</dbReference>
<dbReference type="SMART" id="SM00148">
    <property type="entry name" value="PLCXc"/>
    <property type="match status" value="1"/>
</dbReference>
<keyword evidence="4" id="KW-0378">Hydrolase</keyword>
<keyword evidence="4" id="KW-0442">Lipid degradation</keyword>
<dbReference type="Pfam" id="PF00168">
    <property type="entry name" value="C2"/>
    <property type="match status" value="1"/>
</dbReference>
<dbReference type="RefSeq" id="XP_042932146.1">
    <property type="nucleotide sequence ID" value="XM_043076212.1"/>
</dbReference>
<dbReference type="GeneID" id="6097266"/>
<dbReference type="SMART" id="SM00149">
    <property type="entry name" value="PLCYc"/>
    <property type="match status" value="1"/>
</dbReference>
<feature type="domain" description="C2" evidence="6">
    <location>
        <begin position="621"/>
        <end position="751"/>
    </location>
</feature>
<dbReference type="GO" id="GO:0004435">
    <property type="term" value="F:phosphatidylinositol-4,5-bisphosphate phospholipase C activity"/>
    <property type="evidence" value="ECO:0007669"/>
    <property type="project" value="UniProtKB-EC"/>
</dbReference>
<reference evidence="10" key="3">
    <citation type="submission" date="2022-04" db="UniProtKB">
        <authorList>
            <consortium name="WormBaseParasite"/>
        </authorList>
    </citation>
    <scope>IDENTIFICATION</scope>
</reference>
<dbReference type="GO" id="GO:0005737">
    <property type="term" value="C:cytoplasm"/>
    <property type="evidence" value="ECO:0007669"/>
    <property type="project" value="UniProtKB-SubCell"/>
</dbReference>
<keyword evidence="3" id="KW-0807">Transducer</keyword>
<comment type="subcellular location">
    <subcellularLocation>
        <location evidence="1">Cytoplasm</location>
    </subcellularLocation>
</comment>
<dbReference type="SUPFAM" id="SSF49562">
    <property type="entry name" value="C2 domain (Calcium/lipid-binding domain, CaLB)"/>
    <property type="match status" value="1"/>
</dbReference>
<sequence>MESEHNVNASNLENNNTKSTDEQNMTAISHFSRKSSPLRSSLMKRENRNRSSQTKFVSFSTQKHEKKICNVAIESIKEVRIGRNTELHRATETYANDMQEQCAFSIIHGDQYECLDLIAKTPEIAKIWITGLMSLISNHVGICESEPSGSRPLATIRERWLGSVFDEADIKKCGCLSEKETVELVKRLNPRTLLCRVEHEVKEASVLNPDESQRGKITRSQFVEIYKAVATRSEIYFLMVQYANKDYLSCKDLQVFLETEQGLLGITMKICQSIIEQYEPSKEARELNHMTIDGFTNYLHGDENFLFDNTHRIVCQKMNQPFSNYFIATSFNTSLTDDQLKEPLNCKGYIEALRRNCRFIEVDVWEPIAGTDEKEPMVHNRRSTSKLTISTVLKVINEMAFQRTRYPLFVRLEIHLNVEWQMILVDMFHDTFGDKLYQPNNDPIDWTERRPTPKDFQMKIILIGERLEGVESDIGEVTLENENFEVQSGEMIDSASKSPKRMLFCRKLSDLMCPWAIPAVFRETPLNTSDMPNKNCHLLLSSEHNCHKMIQNFPSELARTAKDHLMLLTPNASRIDSSNMNPQEFWNYGIQMVSLNYQTLGLMMDLQQGKFSENGGCGYVLKPSIMREEVYTPGDIMPIPPQILYLRILSGQHLPRPRGSTAKGNSTDPYVVVEIFGCPTDCTEERTRTVKNDGANPAFDESFQFEITVPEMALVRFLVLDDDFIDDDFIGQYTIPFECLKNGYRHVPLLNNEGEVLENCTLFVHVAVTNRYGGGKARKRGMSVKRKSTRIVTGVKSIGIKSVDEYFKQAIAPLAVSIEMRNILESSLVKWRNDCGVGPAGTIRQGLRLMLTRTKTAAMNVSPPHSPHRSDDPTEFVEYAPSFAICSDEKTYPIIVTRGIFPAELQKTFDSMSELLDICAKILVNTDPLLTKLETATKRITECNTELSQLCVNAGLHGAKANRAVENFAWNVRLLKTHLTLMNKTQTEANNIVKQVFDVGCTLGILSEKSTTEICKNRFSHSPTSSLSNTGNAEPEMQVMKGKQWEECFGEILFPLLQKLLENLSPMDPIGMEETRVRVMQLISKILLNHLTPLSLLPSFRSLWLRLLDYMNQYLHADRSELLSESIPESLKNMILVMDNTDYRYDPSGVTKVNDETQFATSSMELYRVAPPHLLYAQQQLQQPPIMDSQSSQVSYQLTSNPVPMMMSIGEPLFPSPNSAFSPPVSYAESALKEEQNMVVTSKMA</sequence>
<evidence type="ECO:0000256" key="2">
    <source>
        <dbReference type="ARBA" id="ARBA00022490"/>
    </source>
</evidence>
<dbReference type="InterPro" id="IPR011992">
    <property type="entry name" value="EF-hand-dom_pair"/>
</dbReference>
<dbReference type="CDD" id="cd16206">
    <property type="entry name" value="EFh_PRIP"/>
    <property type="match status" value="1"/>
</dbReference>
<dbReference type="InterPro" id="IPR015359">
    <property type="entry name" value="PLC_EF-hand-like"/>
</dbReference>
<evidence type="ECO:0000313" key="8">
    <source>
        <dbReference type="EMBL" id="VIO90228.1"/>
    </source>
</evidence>
<dbReference type="Gene3D" id="1.10.238.10">
    <property type="entry name" value="EF-hand"/>
    <property type="match status" value="1"/>
</dbReference>
<dbReference type="InterPro" id="IPR035892">
    <property type="entry name" value="C2_domain_sf"/>
</dbReference>
<dbReference type="GO" id="GO:0046488">
    <property type="term" value="P:phosphatidylinositol metabolic process"/>
    <property type="evidence" value="ECO:0007669"/>
    <property type="project" value="TreeGrafter"/>
</dbReference>
<keyword evidence="9" id="KW-1185">Reference proteome</keyword>
<dbReference type="EMBL" id="CAAKNF010000192">
    <property type="protein sequence ID" value="VIO90228.1"/>
    <property type="molecule type" value="Genomic_DNA"/>
</dbReference>
<dbReference type="InterPro" id="IPR000909">
    <property type="entry name" value="PLipase_C_PInositol-sp_X_dom"/>
</dbReference>
<evidence type="ECO:0000313" key="9">
    <source>
        <dbReference type="Proteomes" id="UP000006672"/>
    </source>
</evidence>
<dbReference type="SUPFAM" id="SSF51695">
    <property type="entry name" value="PLC-like phosphodiesterases"/>
    <property type="match status" value="1"/>
</dbReference>
<dbReference type="PRINTS" id="PR00390">
    <property type="entry name" value="PHPHLIPASEC"/>
</dbReference>
<dbReference type="InterPro" id="IPR001192">
    <property type="entry name" value="PI-PLC_fam"/>
</dbReference>
<dbReference type="PROSITE" id="PS50008">
    <property type="entry name" value="PIPLC_Y_DOMAIN"/>
    <property type="match status" value="1"/>
</dbReference>
<evidence type="ECO:0000259" key="6">
    <source>
        <dbReference type="PROSITE" id="PS50004"/>
    </source>
</evidence>
<dbReference type="KEGG" id="bmy:BM_BM12314"/>
<evidence type="ECO:0000256" key="5">
    <source>
        <dbReference type="SAM" id="MobiDB-lite"/>
    </source>
</evidence>
<reference evidence="8" key="2">
    <citation type="submission" date="2019-04" db="EMBL/GenBank/DDBJ databases">
        <authorList>
            <person name="Howe K."/>
            <person name="Paulini M."/>
            <person name="Williams G."/>
        </authorList>
    </citation>
    <scope>NUCLEOTIDE SEQUENCE [LARGE SCALE GENOMIC DNA]</scope>
    <source>
        <strain evidence="8">FR3</strain>
    </source>
</reference>
<keyword evidence="4" id="KW-0443">Lipid metabolism</keyword>
<dbReference type="GO" id="GO:0051209">
    <property type="term" value="P:release of sequestered calcium ion into cytosol"/>
    <property type="evidence" value="ECO:0007669"/>
    <property type="project" value="TreeGrafter"/>
</dbReference>
<dbReference type="Gene3D" id="2.30.29.30">
    <property type="entry name" value="Pleckstrin-homology domain (PH domain)/Phosphotyrosine-binding domain (PTB)"/>
    <property type="match status" value="1"/>
</dbReference>
<feature type="compositionally biased region" description="Polar residues" evidence="5">
    <location>
        <begin position="50"/>
        <end position="59"/>
    </location>
</feature>
<dbReference type="Proteomes" id="UP000006672">
    <property type="component" value="Unassembled WGS sequence"/>
</dbReference>
<dbReference type="PROSITE" id="PS50007">
    <property type="entry name" value="PIPLC_X_DOMAIN"/>
    <property type="match status" value="1"/>
</dbReference>
<feature type="domain" description="PI-PLC Y-box" evidence="7">
    <location>
        <begin position="512"/>
        <end position="627"/>
    </location>
</feature>
<name>A0A4E9F2E4_BRUMA</name>
<dbReference type="FunFam" id="1.10.238.10:FF:000005">
    <property type="entry name" value="Phosphoinositide phospholipase C"/>
    <property type="match status" value="1"/>
</dbReference>
<dbReference type="InterPro" id="IPR056604">
    <property type="entry name" value="GBF1-like_TPR"/>
</dbReference>
<dbReference type="Pfam" id="PF09279">
    <property type="entry name" value="EF-hand_like"/>
    <property type="match status" value="1"/>
</dbReference>
<dbReference type="GO" id="GO:0007214">
    <property type="term" value="P:gamma-aminobutyric acid signaling pathway"/>
    <property type="evidence" value="ECO:0007669"/>
    <property type="project" value="TreeGrafter"/>
</dbReference>
<comment type="catalytic activity">
    <reaction evidence="4">
        <text>a 1,2-diacyl-sn-glycero-3-phospho-(1D-myo-inositol-4,5-bisphosphate) + H2O = 1D-myo-inositol 1,4,5-trisphosphate + a 1,2-diacyl-sn-glycerol + H(+)</text>
        <dbReference type="Rhea" id="RHEA:33179"/>
        <dbReference type="ChEBI" id="CHEBI:15377"/>
        <dbReference type="ChEBI" id="CHEBI:15378"/>
        <dbReference type="ChEBI" id="CHEBI:17815"/>
        <dbReference type="ChEBI" id="CHEBI:58456"/>
        <dbReference type="ChEBI" id="CHEBI:203600"/>
        <dbReference type="EC" id="3.1.4.11"/>
    </reaction>
</comment>
<dbReference type="Pfam" id="PF00388">
    <property type="entry name" value="PI-PLC-X"/>
    <property type="match status" value="1"/>
</dbReference>
<dbReference type="EC" id="3.1.4.11" evidence="4"/>
<dbReference type="PANTHER" id="PTHR10336">
    <property type="entry name" value="PHOSPHOINOSITIDE-SPECIFIC PHOSPHOLIPASE C FAMILY PROTEIN"/>
    <property type="match status" value="1"/>
</dbReference>
<accession>A0A8L7SNK5</accession>
<dbReference type="PANTHER" id="PTHR10336:SF196">
    <property type="entry name" value="PHOSPHOINOSITIDE PHOSPHOLIPASE C"/>
    <property type="match status" value="1"/>
</dbReference>
<evidence type="ECO:0000259" key="7">
    <source>
        <dbReference type="PROSITE" id="PS50008"/>
    </source>
</evidence>
<dbReference type="CDD" id="cd08558">
    <property type="entry name" value="PI-PLCc_eukaryota"/>
    <property type="match status" value="1"/>
</dbReference>
<dbReference type="Pfam" id="PF16457">
    <property type="entry name" value="PH_12"/>
    <property type="match status" value="1"/>
</dbReference>
<protein>
    <recommendedName>
        <fullName evidence="4">Phosphoinositide phospholipase C</fullName>
        <ecNumber evidence="4">3.1.4.11</ecNumber>
    </recommendedName>
</protein>
<evidence type="ECO:0000256" key="1">
    <source>
        <dbReference type="ARBA" id="ARBA00004496"/>
    </source>
</evidence>
<organism evidence="8">
    <name type="scientific">Brugia malayi</name>
    <name type="common">Filarial nematode worm</name>
    <dbReference type="NCBI Taxonomy" id="6279"/>
    <lineage>
        <taxon>Eukaryota</taxon>
        <taxon>Metazoa</taxon>
        <taxon>Ecdysozoa</taxon>
        <taxon>Nematoda</taxon>
        <taxon>Chromadorea</taxon>
        <taxon>Rhabditida</taxon>
        <taxon>Spirurina</taxon>
        <taxon>Spiruromorpha</taxon>
        <taxon>Filarioidea</taxon>
        <taxon>Onchocercidae</taxon>
        <taxon>Brugia</taxon>
    </lineage>
</organism>
<dbReference type="OrthoDB" id="269822at2759"/>
<evidence type="ECO:0000256" key="3">
    <source>
        <dbReference type="ARBA" id="ARBA00023224"/>
    </source>
</evidence>
<feature type="region of interest" description="Disordered" evidence="5">
    <location>
        <begin position="1"/>
        <end position="59"/>
    </location>
</feature>
<dbReference type="InterPro" id="IPR017946">
    <property type="entry name" value="PLC-like_Pdiesterase_TIM-brl"/>
</dbReference>
<evidence type="ECO:0000313" key="10">
    <source>
        <dbReference type="WBParaSite" id="Bm12314.1"/>
    </source>
</evidence>
<dbReference type="GO" id="GO:0032228">
    <property type="term" value="P:regulation of synaptic transmission, GABAergic"/>
    <property type="evidence" value="ECO:0007669"/>
    <property type="project" value="TreeGrafter"/>
</dbReference>
<dbReference type="GO" id="GO:0048015">
    <property type="term" value="P:phosphatidylinositol-mediated signaling"/>
    <property type="evidence" value="ECO:0007669"/>
    <property type="project" value="TreeGrafter"/>
</dbReference>
<dbReference type="PROSITE" id="PS50004">
    <property type="entry name" value="C2"/>
    <property type="match status" value="1"/>
</dbReference>
<dbReference type="SUPFAM" id="SSF50729">
    <property type="entry name" value="PH domain-like"/>
    <property type="match status" value="1"/>
</dbReference>
<dbReference type="Gene3D" id="3.20.20.190">
    <property type="entry name" value="Phosphatidylinositol (PI) phosphodiesterase"/>
    <property type="match status" value="1"/>
</dbReference>
<dbReference type="SUPFAM" id="SSF47473">
    <property type="entry name" value="EF-hand"/>
    <property type="match status" value="1"/>
</dbReference>
<dbReference type="InterPro" id="IPR001849">
    <property type="entry name" value="PH_domain"/>
</dbReference>
<feature type="compositionally biased region" description="Polar residues" evidence="5">
    <location>
        <begin position="1"/>
        <end position="39"/>
    </location>
</feature>
<reference evidence="9" key="1">
    <citation type="journal article" date="2007" name="Science">
        <title>Draft genome of the filarial nematode parasite Brugia malayi.</title>
        <authorList>
            <person name="Ghedin E."/>
            <person name="Wang S."/>
            <person name="Spiro D."/>
            <person name="Caler E."/>
            <person name="Zhao Q."/>
            <person name="Crabtree J."/>
            <person name="Allen J.E."/>
            <person name="Delcher A.L."/>
            <person name="Guiliano D.B."/>
            <person name="Miranda-Saavedra D."/>
            <person name="Angiuoli S.V."/>
            <person name="Creasy T."/>
            <person name="Amedeo P."/>
            <person name="Haas B."/>
            <person name="El-Sayed N.M."/>
            <person name="Wortman J.R."/>
            <person name="Feldblyum T."/>
            <person name="Tallon L."/>
            <person name="Schatz M."/>
            <person name="Shumway M."/>
            <person name="Koo H."/>
            <person name="Salzberg S.L."/>
            <person name="Schobel S."/>
            <person name="Pertea M."/>
            <person name="Pop M."/>
            <person name="White O."/>
            <person name="Barton G.J."/>
            <person name="Carlow C.K."/>
            <person name="Crawford M.J."/>
            <person name="Daub J."/>
            <person name="Dimmic M.W."/>
            <person name="Estes C.F."/>
            <person name="Foster J.M."/>
            <person name="Ganatra M."/>
            <person name="Gregory W.F."/>
            <person name="Johnson N.M."/>
            <person name="Jin J."/>
            <person name="Komuniecki R."/>
            <person name="Korf I."/>
            <person name="Kumar S."/>
            <person name="Laney S."/>
            <person name="Li B.W."/>
            <person name="Li W."/>
            <person name="Lindblom T.H."/>
            <person name="Lustigman S."/>
            <person name="Ma D."/>
            <person name="Maina C.V."/>
            <person name="Martin D.M."/>
            <person name="McCarter J.P."/>
            <person name="McReynolds L."/>
            <person name="Mitreva M."/>
            <person name="Nutman T.B."/>
            <person name="Parkinson J."/>
            <person name="Peregrin-Alvarez J.M."/>
            <person name="Poole C."/>
            <person name="Ren Q."/>
            <person name="Saunders L."/>
            <person name="Sluder A.E."/>
            <person name="Smith K."/>
            <person name="Stanke M."/>
            <person name="Unnasch T.R."/>
            <person name="Ware J."/>
            <person name="Wei A.D."/>
            <person name="Weil G."/>
            <person name="Williams D.J."/>
            <person name="Zhang Y."/>
            <person name="Williams S.A."/>
            <person name="Fraser-Liggett C."/>
            <person name="Slatko B."/>
            <person name="Blaxter M.L."/>
            <person name="Scott A.L."/>
        </authorList>
    </citation>
    <scope>NUCLEOTIDE SEQUENCE</scope>
    <source>
        <strain evidence="9">FR3</strain>
    </source>
</reference>
<dbReference type="WBParaSite" id="Bm12314.1">
    <property type="protein sequence ID" value="Bm12314.1"/>
    <property type="gene ID" value="WBGene00232575"/>
</dbReference>
<dbReference type="InterPro" id="IPR001711">
    <property type="entry name" value="PLipase_C_Pinositol-sp_Y"/>
</dbReference>
<dbReference type="InterPro" id="IPR011993">
    <property type="entry name" value="PH-like_dom_sf"/>
</dbReference>
<dbReference type="InterPro" id="IPR000008">
    <property type="entry name" value="C2_dom"/>
</dbReference>
<evidence type="ECO:0000256" key="4">
    <source>
        <dbReference type="RuleBase" id="RU361133"/>
    </source>
</evidence>
<gene>
    <name evidence="8" type="primary">Bma-pll-1</name>
    <name evidence="8" type="ORF">BM_BM12314</name>
</gene>
<dbReference type="AlphaFoldDB" id="A0A4E9F2E4"/>
<keyword evidence="2" id="KW-0963">Cytoplasm</keyword>
<dbReference type="Pfam" id="PF23325">
    <property type="entry name" value="TPR_28"/>
    <property type="match status" value="1"/>
</dbReference>
<dbReference type="CTD" id="6097266"/>
<dbReference type="CDD" id="cd00275">
    <property type="entry name" value="C2_PLC_like"/>
    <property type="match status" value="1"/>
</dbReference>
<dbReference type="Pfam" id="PF00387">
    <property type="entry name" value="PI-PLC-Y"/>
    <property type="match status" value="1"/>
</dbReference>
<dbReference type="Gene3D" id="2.60.40.150">
    <property type="entry name" value="C2 domain"/>
    <property type="match status" value="1"/>
</dbReference>